<accession>V5Q816</accession>
<reference evidence="3 4" key="1">
    <citation type="journal article" date="2014" name="J. Bacteriol.">
        <title>Characterization of novel virulent broad-host-range phages of Xylella fastidiosa and Xanthomonas.</title>
        <authorList>
            <person name="Ahern S.J."/>
            <person name="Das M."/>
            <person name="Bhowmick T.S."/>
            <person name="Young R."/>
            <person name="Gonzalez C.F."/>
        </authorList>
    </citation>
    <scope>NUCLEOTIDE SEQUENCE [LARGE SCALE GENOMIC DNA]</scope>
</reference>
<protein>
    <submittedName>
        <fullName evidence="3">Holin-antiholin</fullName>
    </submittedName>
</protein>
<sequence>MSPNNNEQNRNRRVTDKAGGLLDAAQQAIRLERIEGDMRLLTQRVSSGMENVSATLAAVQVEVRGCSTNVSELRGLQGAHDSNKVAIDKVEKSVSELGARLESWFDEFEAKQEQRWRDYSNNRDQWRREHEAENENVKKDLEKEIRSVRETVIRFVGFGSAIGALAGVIVGGFLWNINYRFNDNKEDTDRVEKSSAYNRQLIDAMGVEHGKELADIKLYLARGGRIPEEPYVPQSQRKENGHQQQQPGQPGK</sequence>
<name>V5Q816_9CAUD</name>
<keyword evidence="4" id="KW-1185">Reference proteome</keyword>
<gene>
    <name evidence="3" type="ORF">Salvo_38</name>
</gene>
<keyword evidence="2" id="KW-1133">Transmembrane helix</keyword>
<feature type="transmembrane region" description="Helical" evidence="2">
    <location>
        <begin position="152"/>
        <end position="175"/>
    </location>
</feature>
<dbReference type="EMBL" id="KF626668">
    <property type="protein sequence ID" value="AHB12238.1"/>
    <property type="molecule type" value="Genomic_DNA"/>
</dbReference>
<dbReference type="Proteomes" id="UP000018624">
    <property type="component" value="Segment"/>
</dbReference>
<evidence type="ECO:0000256" key="2">
    <source>
        <dbReference type="SAM" id="Phobius"/>
    </source>
</evidence>
<feature type="compositionally biased region" description="Low complexity" evidence="1">
    <location>
        <begin position="243"/>
        <end position="252"/>
    </location>
</feature>
<proteinExistence type="predicted"/>
<organism evidence="3 4">
    <name type="scientific">Xylella phage Salvo</name>
    <dbReference type="NCBI Taxonomy" id="1415147"/>
    <lineage>
        <taxon>Viruses</taxon>
        <taxon>Duplodnaviria</taxon>
        <taxon>Heunggongvirae</taxon>
        <taxon>Uroviricota</taxon>
        <taxon>Caudoviricetes</taxon>
        <taxon>Casjensviridae</taxon>
        <taxon>Salvovirus</taxon>
        <taxon>Salvovirus salvo</taxon>
    </lineage>
</organism>
<evidence type="ECO:0000313" key="3">
    <source>
        <dbReference type="EMBL" id="AHB12238.1"/>
    </source>
</evidence>
<evidence type="ECO:0000313" key="4">
    <source>
        <dbReference type="Proteomes" id="UP000018624"/>
    </source>
</evidence>
<evidence type="ECO:0000256" key="1">
    <source>
        <dbReference type="SAM" id="MobiDB-lite"/>
    </source>
</evidence>
<feature type="region of interest" description="Disordered" evidence="1">
    <location>
        <begin position="228"/>
        <end position="252"/>
    </location>
</feature>
<keyword evidence="2" id="KW-0472">Membrane</keyword>
<keyword evidence="2" id="KW-0812">Transmembrane</keyword>